<dbReference type="EMBL" id="JAKOGI010001287">
    <property type="protein sequence ID" value="KAJ8426471.1"/>
    <property type="molecule type" value="Genomic_DNA"/>
</dbReference>
<dbReference type="AlphaFoldDB" id="A0A9Q1JMJ1"/>
<evidence type="ECO:0000256" key="1">
    <source>
        <dbReference type="SAM" id="MobiDB-lite"/>
    </source>
</evidence>
<comment type="caution">
    <text evidence="2">The sequence shown here is derived from an EMBL/GenBank/DDBJ whole genome shotgun (WGS) entry which is preliminary data.</text>
</comment>
<protein>
    <submittedName>
        <fullName evidence="2">Uncharacterized protein</fullName>
    </submittedName>
</protein>
<dbReference type="Proteomes" id="UP001153076">
    <property type="component" value="Unassembled WGS sequence"/>
</dbReference>
<feature type="region of interest" description="Disordered" evidence="1">
    <location>
        <begin position="27"/>
        <end position="81"/>
    </location>
</feature>
<sequence>MESKFQALHELANSNDFVSANGEAKSNVECDLKAKSNGVEKQDDEEGEAADEKAGGKAEFNLRPNEENECNGSNGNDANNDVEKLERVHSKVGSVSWYEVRPIDQLSVTVAEHSRGMSDNVDKEKRNTKASKFNQSADFILAKDKTPPFEQTKNSKGTVKNNGEARTRFRMGSSSSKAFKNCGLVLDKLINHRHGWDSGTATNSELNLMTPASRKASPQLQLLPPSATTARTLDKSLTNPIGVM</sequence>
<proteinExistence type="predicted"/>
<organism evidence="2 3">
    <name type="scientific">Carnegiea gigantea</name>
    <dbReference type="NCBI Taxonomy" id="171969"/>
    <lineage>
        <taxon>Eukaryota</taxon>
        <taxon>Viridiplantae</taxon>
        <taxon>Streptophyta</taxon>
        <taxon>Embryophyta</taxon>
        <taxon>Tracheophyta</taxon>
        <taxon>Spermatophyta</taxon>
        <taxon>Magnoliopsida</taxon>
        <taxon>eudicotyledons</taxon>
        <taxon>Gunneridae</taxon>
        <taxon>Pentapetalae</taxon>
        <taxon>Caryophyllales</taxon>
        <taxon>Cactineae</taxon>
        <taxon>Cactaceae</taxon>
        <taxon>Cactoideae</taxon>
        <taxon>Echinocereeae</taxon>
        <taxon>Carnegiea</taxon>
    </lineage>
</organism>
<evidence type="ECO:0000313" key="3">
    <source>
        <dbReference type="Proteomes" id="UP001153076"/>
    </source>
</evidence>
<evidence type="ECO:0000313" key="2">
    <source>
        <dbReference type="EMBL" id="KAJ8426471.1"/>
    </source>
</evidence>
<dbReference type="OrthoDB" id="21449at2759"/>
<keyword evidence="3" id="KW-1185">Reference proteome</keyword>
<reference evidence="2" key="1">
    <citation type="submission" date="2022-04" db="EMBL/GenBank/DDBJ databases">
        <title>Carnegiea gigantea Genome sequencing and assembly v2.</title>
        <authorList>
            <person name="Copetti D."/>
            <person name="Sanderson M.J."/>
            <person name="Burquez A."/>
            <person name="Wojciechowski M.F."/>
        </authorList>
    </citation>
    <scope>NUCLEOTIDE SEQUENCE</scope>
    <source>
        <strain evidence="2">SGP5-SGP5p</strain>
        <tissue evidence="2">Aerial part</tissue>
    </source>
</reference>
<name>A0A9Q1JMJ1_9CARY</name>
<feature type="compositionally biased region" description="Basic and acidic residues" evidence="1">
    <location>
        <begin position="27"/>
        <end position="41"/>
    </location>
</feature>
<gene>
    <name evidence="2" type="ORF">Cgig2_012384</name>
</gene>
<accession>A0A9Q1JMJ1</accession>